<evidence type="ECO:0000256" key="1">
    <source>
        <dbReference type="ARBA" id="ARBA00010641"/>
    </source>
</evidence>
<evidence type="ECO:0000259" key="5">
    <source>
        <dbReference type="Pfam" id="PF04542"/>
    </source>
</evidence>
<dbReference type="Gene3D" id="1.10.10.10">
    <property type="entry name" value="Winged helix-like DNA-binding domain superfamily/Winged helix DNA-binding domain"/>
    <property type="match status" value="1"/>
</dbReference>
<dbReference type="GO" id="GO:0016987">
    <property type="term" value="F:sigma factor activity"/>
    <property type="evidence" value="ECO:0007669"/>
    <property type="project" value="UniProtKB-KW"/>
</dbReference>
<dbReference type="InterPro" id="IPR013324">
    <property type="entry name" value="RNA_pol_sigma_r3/r4-like"/>
</dbReference>
<dbReference type="PATRIC" id="fig|743722.3.peg.4953"/>
<dbReference type="STRING" id="743722.Sph21_4656"/>
<dbReference type="Pfam" id="PF08281">
    <property type="entry name" value="Sigma70_r4_2"/>
    <property type="match status" value="1"/>
</dbReference>
<evidence type="ECO:0000256" key="4">
    <source>
        <dbReference type="ARBA" id="ARBA00023163"/>
    </source>
</evidence>
<dbReference type="InterPro" id="IPR007627">
    <property type="entry name" value="RNA_pol_sigma70_r2"/>
</dbReference>
<evidence type="ECO:0000256" key="2">
    <source>
        <dbReference type="ARBA" id="ARBA00023015"/>
    </source>
</evidence>
<dbReference type="SUPFAM" id="SSF88659">
    <property type="entry name" value="Sigma3 and sigma4 domains of RNA polymerase sigma factors"/>
    <property type="match status" value="1"/>
</dbReference>
<dbReference type="GO" id="GO:0003677">
    <property type="term" value="F:DNA binding"/>
    <property type="evidence" value="ECO:0007669"/>
    <property type="project" value="InterPro"/>
</dbReference>
<dbReference type="GO" id="GO:0006352">
    <property type="term" value="P:DNA-templated transcription initiation"/>
    <property type="evidence" value="ECO:0007669"/>
    <property type="project" value="InterPro"/>
</dbReference>
<keyword evidence="4" id="KW-0804">Transcription</keyword>
<keyword evidence="3" id="KW-0731">Sigma factor</keyword>
<sequence>MTKGLPSFIKIAKYLLPILSLHAQIILALKQPFFYGIRNAYWKEGLVAPKENQEEVISKLIQGCIKEDRNSQKELYRHYYAYSMGICQRYASNKIDAASIMNDGFFKVFKHIKKYDHTKPFTAWIGRIMANAAIDYYRANLKFAGNENIMDYDQAGSDEAIYEKLNYQDLLFMVQSLSPSYRTVFNLYAIEGYSHEEIAGMLHISVGTSKSNLFKARAKLMEMLKAIDLNVGRNEADKNLSE</sequence>
<dbReference type="Pfam" id="PF04542">
    <property type="entry name" value="Sigma70_r2"/>
    <property type="match status" value="1"/>
</dbReference>
<name>F4CAI2_SPHS2</name>
<protein>
    <submittedName>
        <fullName evidence="7">RNA polymerase, sigma-24 subunit, ECF subfamily</fullName>
    </submittedName>
</protein>
<reference evidence="7" key="1">
    <citation type="submission" date="2011-03" db="EMBL/GenBank/DDBJ databases">
        <title>Complete sequence of Sphingobacterium sp. 21.</title>
        <authorList>
            <consortium name="US DOE Joint Genome Institute"/>
            <person name="Lucas S."/>
            <person name="Copeland A."/>
            <person name="Lapidus A."/>
            <person name="Cheng J.-F."/>
            <person name="Goodwin L."/>
            <person name="Pitluck S."/>
            <person name="Davenport K."/>
            <person name="Detter J.C."/>
            <person name="Han C."/>
            <person name="Tapia R."/>
            <person name="Land M."/>
            <person name="Hauser L."/>
            <person name="Kyrpides N."/>
            <person name="Ivanova N."/>
            <person name="Ovchinnikova G."/>
            <person name="Pagani I."/>
            <person name="Siebers A.K."/>
            <person name="Allgaier M."/>
            <person name="Thelen M.P."/>
            <person name="Hugenholtz P."/>
            <person name="Woyke T."/>
        </authorList>
    </citation>
    <scope>NUCLEOTIDE SEQUENCE</scope>
    <source>
        <strain evidence="7">21</strain>
    </source>
</reference>
<comment type="similarity">
    <text evidence="1">Belongs to the sigma-70 factor family. ECF subfamily.</text>
</comment>
<accession>F4CAI2</accession>
<dbReference type="InterPro" id="IPR036388">
    <property type="entry name" value="WH-like_DNA-bd_sf"/>
</dbReference>
<dbReference type="eggNOG" id="COG1595">
    <property type="taxonomic scope" value="Bacteria"/>
</dbReference>
<dbReference type="EMBL" id="CP002584">
    <property type="protein sequence ID" value="ADZ81166.1"/>
    <property type="molecule type" value="Genomic_DNA"/>
</dbReference>
<dbReference type="InterPro" id="IPR039425">
    <property type="entry name" value="RNA_pol_sigma-70-like"/>
</dbReference>
<dbReference type="KEGG" id="shg:Sph21_4656"/>
<dbReference type="InterPro" id="IPR013325">
    <property type="entry name" value="RNA_pol_sigma_r2"/>
</dbReference>
<evidence type="ECO:0000256" key="3">
    <source>
        <dbReference type="ARBA" id="ARBA00023082"/>
    </source>
</evidence>
<dbReference type="CDD" id="cd06171">
    <property type="entry name" value="Sigma70_r4"/>
    <property type="match status" value="1"/>
</dbReference>
<proteinExistence type="inferred from homology"/>
<dbReference type="HOGENOM" id="CLU_047691_3_2_10"/>
<dbReference type="OrthoDB" id="1491902at2"/>
<dbReference type="InterPro" id="IPR014284">
    <property type="entry name" value="RNA_pol_sigma-70_dom"/>
</dbReference>
<dbReference type="AlphaFoldDB" id="F4CAI2"/>
<feature type="domain" description="RNA polymerase sigma-70 region 2" evidence="5">
    <location>
        <begin position="75"/>
        <end position="140"/>
    </location>
</feature>
<evidence type="ECO:0000259" key="6">
    <source>
        <dbReference type="Pfam" id="PF08281"/>
    </source>
</evidence>
<gene>
    <name evidence="7" type="ordered locus">Sph21_4656</name>
</gene>
<dbReference type="NCBIfam" id="TIGR02937">
    <property type="entry name" value="sigma70-ECF"/>
    <property type="match status" value="1"/>
</dbReference>
<dbReference type="PANTHER" id="PTHR43133">
    <property type="entry name" value="RNA POLYMERASE ECF-TYPE SIGMA FACTO"/>
    <property type="match status" value="1"/>
</dbReference>
<dbReference type="SUPFAM" id="SSF88946">
    <property type="entry name" value="Sigma2 domain of RNA polymerase sigma factors"/>
    <property type="match status" value="1"/>
</dbReference>
<dbReference type="Gene3D" id="1.10.1740.10">
    <property type="match status" value="1"/>
</dbReference>
<organism evidence="7">
    <name type="scientific">Sphingobacterium sp. (strain 21)</name>
    <dbReference type="NCBI Taxonomy" id="743722"/>
    <lineage>
        <taxon>Bacteria</taxon>
        <taxon>Pseudomonadati</taxon>
        <taxon>Bacteroidota</taxon>
        <taxon>Sphingobacteriia</taxon>
        <taxon>Sphingobacteriales</taxon>
        <taxon>Sphingobacteriaceae</taxon>
        <taxon>Sphingobacterium</taxon>
    </lineage>
</organism>
<feature type="domain" description="RNA polymerase sigma factor 70 region 4 type 2" evidence="6">
    <location>
        <begin position="168"/>
        <end position="220"/>
    </location>
</feature>
<dbReference type="InterPro" id="IPR013249">
    <property type="entry name" value="RNA_pol_sigma70_r4_t2"/>
</dbReference>
<evidence type="ECO:0000313" key="7">
    <source>
        <dbReference type="EMBL" id="ADZ81166.1"/>
    </source>
</evidence>
<keyword evidence="2" id="KW-0805">Transcription regulation</keyword>
<dbReference type="PANTHER" id="PTHR43133:SF46">
    <property type="entry name" value="RNA POLYMERASE SIGMA-70 FACTOR ECF SUBFAMILY"/>
    <property type="match status" value="1"/>
</dbReference>